<dbReference type="InterPro" id="IPR024983">
    <property type="entry name" value="CHAT_dom"/>
</dbReference>
<dbReference type="PANTHER" id="PTHR10098">
    <property type="entry name" value="RAPSYN-RELATED"/>
    <property type="match status" value="1"/>
</dbReference>
<keyword evidence="1" id="KW-1133">Transmembrane helix</keyword>
<keyword evidence="1" id="KW-0812">Transmembrane</keyword>
<evidence type="ECO:0000256" key="1">
    <source>
        <dbReference type="SAM" id="Phobius"/>
    </source>
</evidence>
<dbReference type="Gene3D" id="1.25.40.10">
    <property type="entry name" value="Tetratricopeptide repeat domain"/>
    <property type="match status" value="2"/>
</dbReference>
<evidence type="ECO:0000313" key="3">
    <source>
        <dbReference type="EMBL" id="HCY80695.1"/>
    </source>
</evidence>
<evidence type="ECO:0000259" key="2">
    <source>
        <dbReference type="Pfam" id="PF12770"/>
    </source>
</evidence>
<proteinExistence type="predicted"/>
<dbReference type="Proteomes" id="UP000263268">
    <property type="component" value="Unassembled WGS sequence"/>
</dbReference>
<feature type="transmembrane region" description="Helical" evidence="1">
    <location>
        <begin position="1058"/>
        <end position="1075"/>
    </location>
</feature>
<dbReference type="EMBL" id="DPRK01000055">
    <property type="protein sequence ID" value="HCY80695.1"/>
    <property type="molecule type" value="Genomic_DNA"/>
</dbReference>
<protein>
    <recommendedName>
        <fullName evidence="2">CHAT domain-containing protein</fullName>
    </recommendedName>
</protein>
<dbReference type="PANTHER" id="PTHR10098:SF108">
    <property type="entry name" value="TETRATRICOPEPTIDE REPEAT PROTEIN 28"/>
    <property type="match status" value="1"/>
</dbReference>
<organism evidence="3 4">
    <name type="scientific">Xanthomarina gelatinilytica</name>
    <dbReference type="NCBI Taxonomy" id="1137281"/>
    <lineage>
        <taxon>Bacteria</taxon>
        <taxon>Pseudomonadati</taxon>
        <taxon>Bacteroidota</taxon>
        <taxon>Flavobacteriia</taxon>
        <taxon>Flavobacteriales</taxon>
        <taxon>Flavobacteriaceae</taxon>
        <taxon>Xanthomarina</taxon>
    </lineage>
</organism>
<name>A0A3D6BRM7_9FLAO</name>
<dbReference type="SUPFAM" id="SSF48452">
    <property type="entry name" value="TPR-like"/>
    <property type="match status" value="3"/>
</dbReference>
<comment type="caution">
    <text evidence="3">The sequence shown here is derived from an EMBL/GenBank/DDBJ whole genome shotgun (WGS) entry which is preliminary data.</text>
</comment>
<dbReference type="AlphaFoldDB" id="A0A3D6BRM7"/>
<dbReference type="SMART" id="SM00028">
    <property type="entry name" value="TPR"/>
    <property type="match status" value="5"/>
</dbReference>
<feature type="domain" description="CHAT" evidence="2">
    <location>
        <begin position="750"/>
        <end position="1046"/>
    </location>
</feature>
<dbReference type="Pfam" id="PF12770">
    <property type="entry name" value="CHAT"/>
    <property type="match status" value="1"/>
</dbReference>
<keyword evidence="1" id="KW-0472">Membrane</keyword>
<reference evidence="3 4" key="1">
    <citation type="journal article" date="2018" name="Nat. Biotechnol.">
        <title>A standardized bacterial taxonomy based on genome phylogeny substantially revises the tree of life.</title>
        <authorList>
            <person name="Parks D.H."/>
            <person name="Chuvochina M."/>
            <person name="Waite D.W."/>
            <person name="Rinke C."/>
            <person name="Skarshewski A."/>
            <person name="Chaumeil P.A."/>
            <person name="Hugenholtz P."/>
        </authorList>
    </citation>
    <scope>NUCLEOTIDE SEQUENCE [LARGE SCALE GENOMIC DNA]</scope>
    <source>
        <strain evidence="3">UBA10227</strain>
    </source>
</reference>
<accession>A0A3D6BRM7</accession>
<dbReference type="InterPro" id="IPR011990">
    <property type="entry name" value="TPR-like_helical_dom_sf"/>
</dbReference>
<dbReference type="Pfam" id="PF13181">
    <property type="entry name" value="TPR_8"/>
    <property type="match status" value="2"/>
</dbReference>
<gene>
    <name evidence="3" type="ORF">DHV22_03350</name>
</gene>
<dbReference type="InterPro" id="IPR019734">
    <property type="entry name" value="TPR_rpt"/>
</dbReference>
<sequence>MKTIFKDVVTIFVVLLFIGSFHTTWSQGSDIQNIAYIQKLLDKEALTEARIELEKQLDRYRTEKNTDSLIKYIALVGSLKLANGNHDVAIKRAETFGKELNQYQIPFVDKEVLLELAWIYDDAGYTKRAYTTVEKALEIAKQIEDPRKADISGIYHNLGYLASNLGDMAMAKALYTMSIKTMEKEQTKDYESLHKTYNALGGMMWYSAKLDSSLYYFNQAYKMLEQVEKNPMNSYYRPALVKMNMAVLNHALGHVDDAIQASKEVIASFQTFIEISTDESKKLRALKHQLAAIDNLGSFYHSIGEFERADELISYSYRKKLKTLAPEDNNITISQIISAQAKMGLRDFNAANNLIDQALYRINTSKNTQFYWHASALSTKATISDELGDFNNADKYFVEADSLYRQSLGKNEYTRDFLDELIDMSLFYAKIQDTEKAISLAEECYYFIKTSDFNNTLQGFHHILNLAEVHFKLKHYKDAQAYSNEALNMLNNKNLTTTNFTDSIQIQYRKPKALLINAKSSYYLNTNKTDTFLKELLNQLNDGIAILNQRKEIIKSYDDLSLLITENNELFDFSKQILLDLFNLTDNQAYLSKFLTLHESSVYNRIRSRLNLKNNLAFANIPKEIIARETYLKNKMNASIESATDGSFETFFNTNSNWNSFLDSLKNNYPKYYKMRYASIEEPLNKLHKHIPENTTVVRYVFNDNNLYAIVLTENGKQIFKLNYKTAKNNILKLTENPFQIKSNGIHLYNLYKTLWKPLEPAIATKKVIIIPDGELFNLSFEMLTDKAIQSYSEFTTNSLLAKHIVSYNYSLFLLGNETKTIGYKENFIAFVPEFNDKMKEEYQIKIKDSLDLDKAYLTLLPQPFTKDLAEKSSHLFNGDSFLNENSTEHIFKNSAKEHKIIHIGTHAESNNLSPELSRLVFAKSTDASSKEDGYLYTYEIYNINLSSNLAILTACETGKPSYQAGEGMISLAHAFNYAGSESILTSLWKVDEQSSAEIIELFYKNIKNGMDKDLALQQAKLSYLTTAKGRTMNPQYWAGLVLIGDTSPINLTTSNNYLYWILGFAILSILLIILKRKGNK</sequence>
<evidence type="ECO:0000313" key="4">
    <source>
        <dbReference type="Proteomes" id="UP000263268"/>
    </source>
</evidence>